<organism evidence="11 12">
    <name type="scientific">Leptospira fletcheri</name>
    <dbReference type="NCBI Taxonomy" id="2484981"/>
    <lineage>
        <taxon>Bacteria</taxon>
        <taxon>Pseudomonadati</taxon>
        <taxon>Spirochaetota</taxon>
        <taxon>Spirochaetia</taxon>
        <taxon>Leptospirales</taxon>
        <taxon>Leptospiraceae</taxon>
        <taxon>Leptospira</taxon>
    </lineage>
</organism>
<dbReference type="OrthoDB" id="9802717at2"/>
<dbReference type="InterPro" id="IPR020082">
    <property type="entry name" value="S-Ado-L-homoCys_hydrolase_CS"/>
</dbReference>
<feature type="binding site" evidence="5 6">
    <location>
        <position position="137"/>
    </location>
    <ligand>
        <name>substrate</name>
    </ligand>
</feature>
<comment type="subcellular location">
    <subcellularLocation>
        <location evidence="5">Cytoplasm</location>
    </subcellularLocation>
</comment>
<dbReference type="CDD" id="cd00401">
    <property type="entry name" value="SAHH"/>
    <property type="match status" value="1"/>
</dbReference>
<comment type="caution">
    <text evidence="11">The sequence shown here is derived from an EMBL/GenBank/DDBJ whole genome shotgun (WGS) entry which is preliminary data.</text>
</comment>
<evidence type="ECO:0000256" key="4">
    <source>
        <dbReference type="ARBA" id="ARBA00023027"/>
    </source>
</evidence>
<dbReference type="InterPro" id="IPR042172">
    <property type="entry name" value="Adenosylhomocyst_ase-like_sf"/>
</dbReference>
<gene>
    <name evidence="5" type="primary">ahcY</name>
    <name evidence="11" type="ORF">EHO60_12575</name>
</gene>
<comment type="function">
    <text evidence="5">May play a key role in the regulation of the intracellular concentration of adenosylhomocysteine.</text>
</comment>
<feature type="binding site" evidence="5 7">
    <location>
        <position position="249"/>
    </location>
    <ligand>
        <name>NAD(+)</name>
        <dbReference type="ChEBI" id="CHEBI:57540"/>
    </ligand>
</feature>
<dbReference type="GO" id="GO:0006730">
    <property type="term" value="P:one-carbon metabolic process"/>
    <property type="evidence" value="ECO:0007669"/>
    <property type="project" value="UniProtKB-UniRule"/>
</dbReference>
<dbReference type="InterPro" id="IPR015878">
    <property type="entry name" value="Ado_hCys_hydrolase_NAD-bd"/>
</dbReference>
<dbReference type="GO" id="GO:0004013">
    <property type="term" value="F:adenosylhomocysteinase activity"/>
    <property type="evidence" value="ECO:0007669"/>
    <property type="project" value="UniProtKB-UniRule"/>
</dbReference>
<dbReference type="Gene3D" id="3.40.50.1480">
    <property type="entry name" value="Adenosylhomocysteinase-like"/>
    <property type="match status" value="3"/>
</dbReference>
<dbReference type="InterPro" id="IPR000043">
    <property type="entry name" value="Adenosylhomocysteinase-like"/>
</dbReference>
<feature type="binding site" evidence="5 7">
    <location>
        <begin position="305"/>
        <end position="307"/>
    </location>
    <ligand>
        <name>NAD(+)</name>
        <dbReference type="ChEBI" id="CHEBI:57540"/>
    </ligand>
</feature>
<keyword evidence="4 5" id="KW-0520">NAD</keyword>
<dbReference type="SUPFAM" id="SSF51735">
    <property type="entry name" value="NAD(P)-binding Rossmann-fold domains"/>
    <property type="match status" value="1"/>
</dbReference>
<dbReference type="FunFam" id="3.40.50.1480:FF:000004">
    <property type="entry name" value="Adenosylhomocysteinase"/>
    <property type="match status" value="1"/>
</dbReference>
<dbReference type="PANTHER" id="PTHR23420:SF0">
    <property type="entry name" value="ADENOSYLHOMOCYSTEINASE"/>
    <property type="match status" value="1"/>
</dbReference>
<dbReference type="Pfam" id="PF00670">
    <property type="entry name" value="AdoHcyase_NAD"/>
    <property type="match status" value="1"/>
</dbReference>
<evidence type="ECO:0000313" key="11">
    <source>
        <dbReference type="EMBL" id="TGK08866.1"/>
    </source>
</evidence>
<proteinExistence type="inferred from homology"/>
<dbReference type="Pfam" id="PF05221">
    <property type="entry name" value="AdoHcyase"/>
    <property type="match status" value="1"/>
</dbReference>
<dbReference type="EMBL" id="RQET01000009">
    <property type="protein sequence ID" value="TGK08866.1"/>
    <property type="molecule type" value="Genomic_DNA"/>
</dbReference>
<dbReference type="NCBIfam" id="NF004005">
    <property type="entry name" value="PRK05476.2-3"/>
    <property type="match status" value="1"/>
</dbReference>
<dbReference type="SMART" id="SM00996">
    <property type="entry name" value="AdoHcyase"/>
    <property type="match status" value="1"/>
</dbReference>
<dbReference type="GO" id="GO:0071269">
    <property type="term" value="P:L-homocysteine biosynthetic process"/>
    <property type="evidence" value="ECO:0007669"/>
    <property type="project" value="UniProtKB-UniRule"/>
</dbReference>
<feature type="binding site" evidence="5 7">
    <location>
        <begin position="163"/>
        <end position="165"/>
    </location>
    <ligand>
        <name>NAD(+)</name>
        <dbReference type="ChEBI" id="CHEBI:57540"/>
    </ligand>
</feature>
<dbReference type="PIRSF" id="PIRSF001109">
    <property type="entry name" value="Ad_hcy_hydrolase"/>
    <property type="match status" value="1"/>
</dbReference>
<comment type="similarity">
    <text evidence="1 5 9">Belongs to the adenosylhomocysteinase family.</text>
</comment>
<feature type="binding site" evidence="7">
    <location>
        <begin position="228"/>
        <end position="233"/>
    </location>
    <ligand>
        <name>NAD(+)</name>
        <dbReference type="ChEBI" id="CHEBI:57540"/>
    </ligand>
</feature>
<evidence type="ECO:0000313" key="12">
    <source>
        <dbReference type="Proteomes" id="UP000298458"/>
    </source>
</evidence>
<evidence type="ECO:0000256" key="6">
    <source>
        <dbReference type="PIRSR" id="PIRSR001109-1"/>
    </source>
</evidence>
<dbReference type="Gene3D" id="3.40.50.720">
    <property type="entry name" value="NAD(P)-binding Rossmann-like Domain"/>
    <property type="match status" value="1"/>
</dbReference>
<dbReference type="FunFam" id="3.40.50.720:FF:000004">
    <property type="entry name" value="Adenosylhomocysteinase"/>
    <property type="match status" value="1"/>
</dbReference>
<keyword evidence="5" id="KW-0963">Cytoplasm</keyword>
<dbReference type="UniPathway" id="UPA00314">
    <property type="reaction ID" value="UER00076"/>
</dbReference>
<evidence type="ECO:0000256" key="7">
    <source>
        <dbReference type="PIRSR" id="PIRSR001109-2"/>
    </source>
</evidence>
<feature type="binding site" evidence="5">
    <location>
        <position position="197"/>
    </location>
    <ligand>
        <name>NAD(+)</name>
        <dbReference type="ChEBI" id="CHEBI:57540"/>
    </ligand>
</feature>
<feature type="binding site" evidence="5 6">
    <location>
        <position position="192"/>
    </location>
    <ligand>
        <name>substrate</name>
    </ligand>
</feature>
<evidence type="ECO:0000256" key="2">
    <source>
        <dbReference type="ARBA" id="ARBA00022563"/>
    </source>
</evidence>
<keyword evidence="12" id="KW-1185">Reference proteome</keyword>
<dbReference type="AlphaFoldDB" id="A0A4R9GAS5"/>
<sequence>MSTAAQEKGLNYKVKDISLADWGRQEIILAEKEMPGLMAIRQEHKGKQPLKGARIAGSLHMTIQTAVLIETLTELGAEVRWSSCNIFSTQDHAAAAIAKTGVPVFAWKGETEEEYWWCVEQTLFFEGGKGPNMILDDGGDLTMYVHEKYPKLLEEIKGVSEETTTGVKGLEKLLKKGELKIPAINVNDSVTKSKFDNLYGCRESLADGIKRATDVMLAGKVALVCGYGDVGKGSAASLRNFGARVIVTEIDPICALQAVMEGYQVLRVEDVIETVDIVVTATGNDDIISLESMKSMKDGAILCNIGHFDTEIQMSRLNSEKGVTKLEIKPQVDKYTFPDGKSIIVLAEGRLVNLGCATGHPSFVMSCSFTNQVLAQIELWNNKYEIGVYRLPKKLDEKVAALHLEQLGVRLTKLNAKQAEYIGVSIEGPYKPEHYRY</sequence>
<dbReference type="SMART" id="SM00997">
    <property type="entry name" value="AdoHcyase_NAD"/>
    <property type="match status" value="1"/>
</dbReference>
<dbReference type="RefSeq" id="WP_135768553.1">
    <property type="nucleotide sequence ID" value="NZ_RQET01000009.1"/>
</dbReference>
<keyword evidence="2 5" id="KW-0554">One-carbon metabolism</keyword>
<evidence type="ECO:0000256" key="1">
    <source>
        <dbReference type="ARBA" id="ARBA00007122"/>
    </source>
</evidence>
<dbReference type="PANTHER" id="PTHR23420">
    <property type="entry name" value="ADENOSYLHOMOCYSTEINASE"/>
    <property type="match status" value="1"/>
</dbReference>
<dbReference type="PROSITE" id="PS00738">
    <property type="entry name" value="ADOHCYASE_1"/>
    <property type="match status" value="1"/>
</dbReference>
<dbReference type="HAMAP" id="MF_00563">
    <property type="entry name" value="AdoHcyase"/>
    <property type="match status" value="1"/>
</dbReference>
<comment type="catalytic activity">
    <reaction evidence="5 8">
        <text>S-adenosyl-L-homocysteine + H2O = L-homocysteine + adenosine</text>
        <dbReference type="Rhea" id="RHEA:21708"/>
        <dbReference type="ChEBI" id="CHEBI:15377"/>
        <dbReference type="ChEBI" id="CHEBI:16335"/>
        <dbReference type="ChEBI" id="CHEBI:57856"/>
        <dbReference type="ChEBI" id="CHEBI:58199"/>
        <dbReference type="EC" id="3.13.2.1"/>
    </reaction>
</comment>
<comment type="pathway">
    <text evidence="5 8">Amino-acid biosynthesis; L-homocysteine biosynthesis; L-homocysteine from S-adenosyl-L-homocysteine: step 1/1.</text>
</comment>
<keyword evidence="3 5" id="KW-0378">Hydrolase</keyword>
<dbReference type="EC" id="3.13.2.1" evidence="5"/>
<feature type="binding site" evidence="5">
    <location>
        <position position="284"/>
    </location>
    <ligand>
        <name>NAD(+)</name>
        <dbReference type="ChEBI" id="CHEBI:57540"/>
    </ligand>
</feature>
<reference evidence="11" key="1">
    <citation type="journal article" date="2019" name="PLoS Negl. Trop. Dis.">
        <title>Revisiting the worldwide diversity of Leptospira species in the environment.</title>
        <authorList>
            <person name="Vincent A.T."/>
            <person name="Schiettekatte O."/>
            <person name="Bourhy P."/>
            <person name="Veyrier F.J."/>
            <person name="Picardeau M."/>
        </authorList>
    </citation>
    <scope>NUCLEOTIDE SEQUENCE [LARGE SCALE GENOMIC DNA]</scope>
    <source>
        <strain evidence="11">SSW15</strain>
    </source>
</reference>
<feature type="binding site" evidence="5 6">
    <location>
        <position position="62"/>
    </location>
    <ligand>
        <name>substrate</name>
    </ligand>
</feature>
<dbReference type="InterPro" id="IPR036291">
    <property type="entry name" value="NAD(P)-bd_dom_sf"/>
</dbReference>
<dbReference type="SUPFAM" id="SSF52283">
    <property type="entry name" value="Formate/glycerate dehydrogenase catalytic domain-like"/>
    <property type="match status" value="1"/>
</dbReference>
<comment type="cofactor">
    <cofactor evidence="5 7 8">
        <name>NAD(+)</name>
        <dbReference type="ChEBI" id="CHEBI:57540"/>
    </cofactor>
    <text evidence="5 7 8">Binds 1 NAD(+) per subunit.</text>
</comment>
<feature type="binding site" evidence="5 7">
    <location>
        <position position="353"/>
    </location>
    <ligand>
        <name>NAD(+)</name>
        <dbReference type="ChEBI" id="CHEBI:57540"/>
    </ligand>
</feature>
<evidence type="ECO:0000256" key="9">
    <source>
        <dbReference type="RuleBase" id="RU004166"/>
    </source>
</evidence>
<dbReference type="NCBIfam" id="TIGR00936">
    <property type="entry name" value="ahcY"/>
    <property type="match status" value="1"/>
</dbReference>
<feature type="domain" description="S-adenosyl-L-homocysteine hydrolase NAD binding" evidence="10">
    <location>
        <begin position="197"/>
        <end position="359"/>
    </location>
</feature>
<protein>
    <recommendedName>
        <fullName evidence="5">Adenosylhomocysteinase</fullName>
        <ecNumber evidence="5">3.13.2.1</ecNumber>
    </recommendedName>
    <alternativeName>
        <fullName evidence="5">S-adenosyl-L-homocysteine hydrolase</fullName>
        <shortName evidence="5">AdoHcyase</shortName>
    </alternativeName>
</protein>
<evidence type="ECO:0000259" key="10">
    <source>
        <dbReference type="SMART" id="SM00997"/>
    </source>
</evidence>
<accession>A0A4R9GAS5</accession>
<feature type="binding site" evidence="5 6">
    <location>
        <position position="196"/>
    </location>
    <ligand>
        <name>substrate</name>
    </ligand>
</feature>
<dbReference type="PROSITE" id="PS00739">
    <property type="entry name" value="ADOHCYASE_2"/>
    <property type="match status" value="1"/>
</dbReference>
<feature type="binding site" evidence="5">
    <location>
        <begin position="226"/>
        <end position="231"/>
    </location>
    <ligand>
        <name>NAD(+)</name>
        <dbReference type="ChEBI" id="CHEBI:57540"/>
    </ligand>
</feature>
<evidence type="ECO:0000256" key="3">
    <source>
        <dbReference type="ARBA" id="ARBA00022801"/>
    </source>
</evidence>
<evidence type="ECO:0000256" key="8">
    <source>
        <dbReference type="RuleBase" id="RU000548"/>
    </source>
</evidence>
<dbReference type="Proteomes" id="UP000298458">
    <property type="component" value="Unassembled WGS sequence"/>
</dbReference>
<dbReference type="GO" id="GO:0005829">
    <property type="term" value="C:cytosol"/>
    <property type="evidence" value="ECO:0007669"/>
    <property type="project" value="TreeGrafter"/>
</dbReference>
<name>A0A4R9GAS5_9LEPT</name>
<evidence type="ECO:0000256" key="5">
    <source>
        <dbReference type="HAMAP-Rule" id="MF_00563"/>
    </source>
</evidence>
<feature type="binding site" evidence="7">
    <location>
        <position position="360"/>
    </location>
    <ligand>
        <name>NAD(+)</name>
        <dbReference type="ChEBI" id="CHEBI:57540"/>
    </ligand>
</feature>
<dbReference type="GO" id="GO:0033353">
    <property type="term" value="P:S-adenosylmethionine cycle"/>
    <property type="evidence" value="ECO:0007669"/>
    <property type="project" value="TreeGrafter"/>
</dbReference>
<feature type="binding site" evidence="5 6">
    <location>
        <position position="162"/>
    </location>
    <ligand>
        <name>substrate</name>
    </ligand>
</feature>